<evidence type="ECO:0000313" key="2">
    <source>
        <dbReference type="EMBL" id="KKM07193.1"/>
    </source>
</evidence>
<dbReference type="CDD" id="cd00156">
    <property type="entry name" value="REC"/>
    <property type="match status" value="1"/>
</dbReference>
<proteinExistence type="predicted"/>
<protein>
    <recommendedName>
        <fullName evidence="1">Response regulatory domain-containing protein</fullName>
    </recommendedName>
</protein>
<dbReference type="SUPFAM" id="SSF52172">
    <property type="entry name" value="CheY-like"/>
    <property type="match status" value="1"/>
</dbReference>
<accession>A0A0F9K7N3</accession>
<evidence type="ECO:0000259" key="1">
    <source>
        <dbReference type="PROSITE" id="PS50110"/>
    </source>
</evidence>
<dbReference type="PROSITE" id="PS50110">
    <property type="entry name" value="RESPONSE_REGULATORY"/>
    <property type="match status" value="1"/>
</dbReference>
<gene>
    <name evidence="2" type="ORF">LCGC14_1736410</name>
</gene>
<feature type="domain" description="Response regulatory" evidence="1">
    <location>
        <begin position="17"/>
        <end position="136"/>
    </location>
</feature>
<dbReference type="EMBL" id="LAZR01015824">
    <property type="protein sequence ID" value="KKM07193.1"/>
    <property type="molecule type" value="Genomic_DNA"/>
</dbReference>
<name>A0A0F9K7N3_9ZZZZ</name>
<sequence length="142" mass="15752">MKFTIAQVNRPVFPDKYILIVEDDLLQQLRLAQHFHEIFYSQGNVRVNFVSSAIDAACLISSTAPKPDVIILDHDLQWGTGSELIEFMKERSITIPVITASGLPGNNMKMARLGVYAICSKEAVISGHADSLIRDILAINIK</sequence>
<dbReference type="AlphaFoldDB" id="A0A0F9K7N3"/>
<dbReference type="GO" id="GO:0000160">
    <property type="term" value="P:phosphorelay signal transduction system"/>
    <property type="evidence" value="ECO:0007669"/>
    <property type="project" value="InterPro"/>
</dbReference>
<dbReference type="Pfam" id="PF00072">
    <property type="entry name" value="Response_reg"/>
    <property type="match status" value="1"/>
</dbReference>
<organism evidence="2">
    <name type="scientific">marine sediment metagenome</name>
    <dbReference type="NCBI Taxonomy" id="412755"/>
    <lineage>
        <taxon>unclassified sequences</taxon>
        <taxon>metagenomes</taxon>
        <taxon>ecological metagenomes</taxon>
    </lineage>
</organism>
<dbReference type="InterPro" id="IPR011006">
    <property type="entry name" value="CheY-like_superfamily"/>
</dbReference>
<dbReference type="Gene3D" id="3.40.50.2300">
    <property type="match status" value="1"/>
</dbReference>
<comment type="caution">
    <text evidence="2">The sequence shown here is derived from an EMBL/GenBank/DDBJ whole genome shotgun (WGS) entry which is preliminary data.</text>
</comment>
<reference evidence="2" key="1">
    <citation type="journal article" date="2015" name="Nature">
        <title>Complex archaea that bridge the gap between prokaryotes and eukaryotes.</title>
        <authorList>
            <person name="Spang A."/>
            <person name="Saw J.H."/>
            <person name="Jorgensen S.L."/>
            <person name="Zaremba-Niedzwiedzka K."/>
            <person name="Martijn J."/>
            <person name="Lind A.E."/>
            <person name="van Eijk R."/>
            <person name="Schleper C."/>
            <person name="Guy L."/>
            <person name="Ettema T.J."/>
        </authorList>
    </citation>
    <scope>NUCLEOTIDE SEQUENCE</scope>
</reference>
<dbReference type="InterPro" id="IPR001789">
    <property type="entry name" value="Sig_transdc_resp-reg_receiver"/>
</dbReference>